<feature type="signal peptide" evidence="3">
    <location>
        <begin position="1"/>
        <end position="29"/>
    </location>
</feature>
<accession>A0A7S1ZXS4</accession>
<evidence type="ECO:0000313" key="5">
    <source>
        <dbReference type="EMBL" id="CAD9351286.1"/>
    </source>
</evidence>
<keyword evidence="3" id="KW-0732">Signal</keyword>
<dbReference type="GO" id="GO:0008270">
    <property type="term" value="F:zinc ion binding"/>
    <property type="evidence" value="ECO:0007669"/>
    <property type="project" value="InterPro"/>
</dbReference>
<feature type="chain" id="PRO_5030958668" description="Peptidase M14 domain-containing protein" evidence="3">
    <location>
        <begin position="30"/>
        <end position="385"/>
    </location>
</feature>
<feature type="active site" description="Proton donor/acceptor" evidence="2">
    <location>
        <position position="345"/>
    </location>
</feature>
<sequence length="385" mass="42308">MRGVVARSTLLRFVVLSAIQLVTIKMSAATCDALSIGTPGTKWGVTEIKRWRMTRVKQRSYYEDVLPKVEALRKKCENAFEVIQYGELPLIVDDNEVGAAAGEGKSSFPLFAIRSRNWSKDKPNVLITGGVHGYETSGVMGALLFAESGKAEYYSKYFNIFVAPCISPWGYERVQRWNANAVDPNRSFNPDGEIVEGRSFNPEAATGESTALIQFLKGDNMKQLMGDNSMDNWICHIDLHETTDTDETEFRPAKDARDGIVWTEESKGEIPDGFYLVQDSTSPKSGWFAAMIDSVKKVTHIAPADSEGKLIGEEISQEGVIGIPNNKHLGLCAGVTNAPYRATTEVYPDSPKATPEQCNEAQVACIVGGLDYIISEEKIIAATTE</sequence>
<dbReference type="EMBL" id="HBGN01033969">
    <property type="protein sequence ID" value="CAD9351286.1"/>
    <property type="molecule type" value="Transcribed_RNA"/>
</dbReference>
<organism evidence="5">
    <name type="scientific">Ditylum brightwellii</name>
    <dbReference type="NCBI Taxonomy" id="49249"/>
    <lineage>
        <taxon>Eukaryota</taxon>
        <taxon>Sar</taxon>
        <taxon>Stramenopiles</taxon>
        <taxon>Ochrophyta</taxon>
        <taxon>Bacillariophyta</taxon>
        <taxon>Mediophyceae</taxon>
        <taxon>Lithodesmiophycidae</taxon>
        <taxon>Lithodesmiales</taxon>
        <taxon>Lithodesmiaceae</taxon>
        <taxon>Ditylum</taxon>
    </lineage>
</organism>
<dbReference type="CDD" id="cd06231">
    <property type="entry name" value="M14_REP34-like"/>
    <property type="match status" value="1"/>
</dbReference>
<dbReference type="PROSITE" id="PS52035">
    <property type="entry name" value="PEPTIDASE_M14"/>
    <property type="match status" value="1"/>
</dbReference>
<evidence type="ECO:0000256" key="2">
    <source>
        <dbReference type="PROSITE-ProRule" id="PRU01379"/>
    </source>
</evidence>
<evidence type="ECO:0000256" key="1">
    <source>
        <dbReference type="ARBA" id="ARBA00005988"/>
    </source>
</evidence>
<dbReference type="GO" id="GO:0006508">
    <property type="term" value="P:proteolysis"/>
    <property type="evidence" value="ECO:0007669"/>
    <property type="project" value="InterPro"/>
</dbReference>
<dbReference type="SUPFAM" id="SSF53187">
    <property type="entry name" value="Zn-dependent exopeptidases"/>
    <property type="match status" value="1"/>
</dbReference>
<dbReference type="GO" id="GO:0016788">
    <property type="term" value="F:hydrolase activity, acting on ester bonds"/>
    <property type="evidence" value="ECO:0007669"/>
    <property type="project" value="InterPro"/>
</dbReference>
<dbReference type="GO" id="GO:0004181">
    <property type="term" value="F:metallocarboxypeptidase activity"/>
    <property type="evidence" value="ECO:0007669"/>
    <property type="project" value="InterPro"/>
</dbReference>
<evidence type="ECO:0000256" key="3">
    <source>
        <dbReference type="SAM" id="SignalP"/>
    </source>
</evidence>
<dbReference type="Pfam" id="PF00246">
    <property type="entry name" value="Peptidase_M14"/>
    <property type="match status" value="1"/>
</dbReference>
<protein>
    <recommendedName>
        <fullName evidence="4">Peptidase M14 domain-containing protein</fullName>
    </recommendedName>
</protein>
<dbReference type="InterPro" id="IPR000834">
    <property type="entry name" value="Peptidase_M14"/>
</dbReference>
<evidence type="ECO:0000259" key="4">
    <source>
        <dbReference type="PROSITE" id="PS52035"/>
    </source>
</evidence>
<gene>
    <name evidence="5" type="ORF">DBRI1063_LOCUS21873</name>
</gene>
<dbReference type="Gene3D" id="3.40.630.10">
    <property type="entry name" value="Zn peptidases"/>
    <property type="match status" value="1"/>
</dbReference>
<name>A0A7S1ZXS4_9STRA</name>
<reference evidence="5" key="1">
    <citation type="submission" date="2021-01" db="EMBL/GenBank/DDBJ databases">
        <authorList>
            <person name="Corre E."/>
            <person name="Pelletier E."/>
            <person name="Niang G."/>
            <person name="Scheremetjew M."/>
            <person name="Finn R."/>
            <person name="Kale V."/>
            <person name="Holt S."/>
            <person name="Cochrane G."/>
            <person name="Meng A."/>
            <person name="Brown T."/>
            <person name="Cohen L."/>
        </authorList>
    </citation>
    <scope>NUCLEOTIDE SEQUENCE</scope>
    <source>
        <strain evidence="5">Pop2</strain>
    </source>
</reference>
<feature type="domain" description="Peptidase M14" evidence="4">
    <location>
        <begin position="57"/>
        <end position="372"/>
    </location>
</feature>
<proteinExistence type="inferred from homology"/>
<comment type="similarity">
    <text evidence="1 2">Belongs to the peptidase M14 family.</text>
</comment>
<dbReference type="AlphaFoldDB" id="A0A7S1ZXS4"/>